<dbReference type="InterPro" id="IPR004647">
    <property type="entry name" value="Fe-S_hydro-lyase_TtdB-typ_cat"/>
</dbReference>
<keyword evidence="5" id="KW-1185">Reference proteome</keyword>
<gene>
    <name evidence="4" type="ORF">QPL79_02190</name>
</gene>
<dbReference type="Pfam" id="PF05683">
    <property type="entry name" value="Fumerase_C"/>
    <property type="match status" value="1"/>
</dbReference>
<dbReference type="NCBIfam" id="TIGR00723">
    <property type="entry name" value="ttdB_fumA_fumB"/>
    <property type="match status" value="1"/>
</dbReference>
<dbReference type="PANTHER" id="PTHR43351">
    <property type="entry name" value="L(+)-TARTRATE DEHYDRATASE SUBUNIT BETA"/>
    <property type="match status" value="1"/>
</dbReference>
<dbReference type="InterPro" id="IPR036660">
    <property type="entry name" value="Fe-S_hydroAse_TtdB_cat_sf"/>
</dbReference>
<dbReference type="EMBL" id="JASNVW010000001">
    <property type="protein sequence ID" value="MDK6028174.1"/>
    <property type="molecule type" value="Genomic_DNA"/>
</dbReference>
<evidence type="ECO:0000259" key="3">
    <source>
        <dbReference type="Pfam" id="PF05683"/>
    </source>
</evidence>
<feature type="domain" description="Fe-S hydro-lyase tartrate dehydratase beta-type catalytic" evidence="3">
    <location>
        <begin position="7"/>
        <end position="179"/>
    </location>
</feature>
<evidence type="ECO:0000256" key="2">
    <source>
        <dbReference type="ARBA" id="ARBA00023239"/>
    </source>
</evidence>
<proteinExistence type="inferred from homology"/>
<comment type="caution">
    <text evidence="4">The sequence shown here is derived from an EMBL/GenBank/DDBJ whole genome shotgun (WGS) entry which is preliminary data.</text>
</comment>
<dbReference type="PANTHER" id="PTHR43351:SF2">
    <property type="entry name" value="L(+)-TARTRATE DEHYDRATASE SUBUNIT BETA-RELATED"/>
    <property type="match status" value="1"/>
</dbReference>
<keyword evidence="2" id="KW-0456">Lyase</keyword>
<evidence type="ECO:0000313" key="5">
    <source>
        <dbReference type="Proteomes" id="UP001529235"/>
    </source>
</evidence>
<dbReference type="Proteomes" id="UP001529235">
    <property type="component" value="Unassembled WGS sequence"/>
</dbReference>
<evidence type="ECO:0000256" key="1">
    <source>
        <dbReference type="ARBA" id="ARBA00008876"/>
    </source>
</evidence>
<dbReference type="Gene3D" id="3.20.130.10">
    <property type="entry name" value="Fe-S hydro-lyase, tartrate dehydratase beta-type, catalytic domain"/>
    <property type="match status" value="1"/>
</dbReference>
<dbReference type="SUPFAM" id="SSF117457">
    <property type="entry name" value="FumA C-terminal domain-like"/>
    <property type="match status" value="1"/>
</dbReference>
<accession>A0ABD4Z5Z7</accession>
<reference evidence="4 5" key="1">
    <citation type="submission" date="2023-05" db="EMBL/GenBank/DDBJ databases">
        <title>A new hyperthermophilic archaea 'Ignisphaera cupida' sp. nov. and description of the family 'Ignisphaeraceae' fam. nov.</title>
        <authorList>
            <person name="Podosokorskaya O.A."/>
            <person name="Elcheninov A.G."/>
            <person name="Klukina A."/>
            <person name="Merkel A.Y."/>
        </authorList>
    </citation>
    <scope>NUCLEOTIDE SEQUENCE [LARGE SCALE GENOMIC DNA]</scope>
    <source>
        <strain evidence="4 5">4213-co</strain>
    </source>
</reference>
<sequence length="211" mass="23589">MGDVYKLVTPLTENDIRKLNVGDIVYLYGVVYTARDAAHKRIVEYINRGEKLPFNLSNGVIYHCGPVVVKEDNSWRVVAAGPTTSMRMELYEHEIIKRLGVRMIIGKGGMGSKTVDACKKHGAVYTIFTGGAAVLAAQAIKRVIDVYWLDLGIPEAVWVFEVENFGPLTIAIDAHGRNAIDDVLRSAAEKRKSFVQLSTQHFYNIEHRELI</sequence>
<dbReference type="AlphaFoldDB" id="A0ABD4Z5Z7"/>
<dbReference type="GO" id="GO:0016829">
    <property type="term" value="F:lyase activity"/>
    <property type="evidence" value="ECO:0007669"/>
    <property type="project" value="UniProtKB-KW"/>
</dbReference>
<organism evidence="4 5">
    <name type="scientific">Ignisphaera cupida</name>
    <dbReference type="NCBI Taxonomy" id="3050454"/>
    <lineage>
        <taxon>Archaea</taxon>
        <taxon>Thermoproteota</taxon>
        <taxon>Thermoprotei</taxon>
        <taxon>Desulfurococcales</taxon>
        <taxon>Desulfurococcaceae</taxon>
        <taxon>Ignisphaera</taxon>
    </lineage>
</organism>
<protein>
    <submittedName>
        <fullName evidence="4">FumA C-terminus/TtdB family hydratase beta subunit</fullName>
    </submittedName>
</protein>
<name>A0ABD4Z5Z7_9CREN</name>
<evidence type="ECO:0000313" key="4">
    <source>
        <dbReference type="EMBL" id="MDK6028174.1"/>
    </source>
</evidence>
<dbReference type="RefSeq" id="WP_285273146.1">
    <property type="nucleotide sequence ID" value="NZ_JASNVW010000001.1"/>
</dbReference>
<comment type="similarity">
    <text evidence="1">Belongs to the class-I fumarase family.</text>
</comment>